<keyword evidence="1" id="KW-0175">Coiled coil</keyword>
<dbReference type="AlphaFoldDB" id="A0A9N9IB71"/>
<comment type="caution">
    <text evidence="2">The sequence shown here is derived from an EMBL/GenBank/DDBJ whole genome shotgun (WGS) entry which is preliminary data.</text>
</comment>
<keyword evidence="3" id="KW-1185">Reference proteome</keyword>
<sequence>KNTEFKAKYDKAKDEITKLRIKLRNRIEELEKARINTAVENTKYSRYSRKDFSSEKPADIPNFIVANEIVFANSKSSEKKVMNSFLNEVNKKIVSDKIRQKKLAKVETISSEKDKQISVDKRVLHDLIPSVSSQRESDSSANIIEMEMPIFSLLYKNFEALIQRRDKITSEKYVNLESNTVSRILNIEVKAQLPAVTFDALLWKRIEQAKKLYTLLI</sequence>
<evidence type="ECO:0000313" key="3">
    <source>
        <dbReference type="Proteomes" id="UP000789375"/>
    </source>
</evidence>
<feature type="coiled-coil region" evidence="1">
    <location>
        <begin position="2"/>
        <end position="36"/>
    </location>
</feature>
<name>A0A9N9IB71_FUNMO</name>
<reference evidence="2" key="1">
    <citation type="submission" date="2021-06" db="EMBL/GenBank/DDBJ databases">
        <authorList>
            <person name="Kallberg Y."/>
            <person name="Tangrot J."/>
            <person name="Rosling A."/>
        </authorList>
    </citation>
    <scope>NUCLEOTIDE SEQUENCE</scope>
    <source>
        <strain evidence="2">87-6 pot B 2015</strain>
    </source>
</reference>
<feature type="non-terminal residue" evidence="2">
    <location>
        <position position="1"/>
    </location>
</feature>
<evidence type="ECO:0000256" key="1">
    <source>
        <dbReference type="SAM" id="Coils"/>
    </source>
</evidence>
<gene>
    <name evidence="2" type="ORF">FMOSSE_LOCUS15505</name>
</gene>
<dbReference type="Proteomes" id="UP000789375">
    <property type="component" value="Unassembled WGS sequence"/>
</dbReference>
<protein>
    <submittedName>
        <fullName evidence="2">4303_t:CDS:1</fullName>
    </submittedName>
</protein>
<organism evidence="2 3">
    <name type="scientific">Funneliformis mosseae</name>
    <name type="common">Endomycorrhizal fungus</name>
    <name type="synonym">Glomus mosseae</name>
    <dbReference type="NCBI Taxonomy" id="27381"/>
    <lineage>
        <taxon>Eukaryota</taxon>
        <taxon>Fungi</taxon>
        <taxon>Fungi incertae sedis</taxon>
        <taxon>Mucoromycota</taxon>
        <taxon>Glomeromycotina</taxon>
        <taxon>Glomeromycetes</taxon>
        <taxon>Glomerales</taxon>
        <taxon>Glomeraceae</taxon>
        <taxon>Funneliformis</taxon>
    </lineage>
</organism>
<evidence type="ECO:0000313" key="2">
    <source>
        <dbReference type="EMBL" id="CAG8728323.1"/>
    </source>
</evidence>
<accession>A0A9N9IB71</accession>
<dbReference type="EMBL" id="CAJVPP010015985">
    <property type="protein sequence ID" value="CAG8728323.1"/>
    <property type="molecule type" value="Genomic_DNA"/>
</dbReference>
<proteinExistence type="predicted"/>